<protein>
    <recommendedName>
        <fullName evidence="5">SPOR domain-containing protein</fullName>
    </recommendedName>
</protein>
<gene>
    <name evidence="3" type="ORF">DD236_10765</name>
</gene>
<keyword evidence="4" id="KW-1185">Reference proteome</keyword>
<proteinExistence type="predicted"/>
<dbReference type="RefSeq" id="WP_109094514.1">
    <property type="nucleotide sequence ID" value="NZ_QETB01000006.1"/>
</dbReference>
<dbReference type="AlphaFoldDB" id="A0A2V1K317"/>
<keyword evidence="1" id="KW-0175">Coiled coil</keyword>
<evidence type="ECO:0008006" key="5">
    <source>
        <dbReference type="Google" id="ProtNLM"/>
    </source>
</evidence>
<dbReference type="Proteomes" id="UP000245283">
    <property type="component" value="Unassembled WGS sequence"/>
</dbReference>
<evidence type="ECO:0000313" key="3">
    <source>
        <dbReference type="EMBL" id="PWF24618.1"/>
    </source>
</evidence>
<reference evidence="4" key="1">
    <citation type="submission" date="2018-05" db="EMBL/GenBank/DDBJ databases">
        <authorList>
            <person name="Li Y."/>
        </authorList>
    </citation>
    <scope>NUCLEOTIDE SEQUENCE [LARGE SCALE GENOMIC DNA]</scope>
    <source>
        <strain evidence="4">sk1b4</strain>
    </source>
</reference>
<sequence length="65" mass="7733">MGEQYYFNTRTGRVERGKQSGWQDRMGPYASADEARKAYEIARERNARADEAEKKWEEAWDDQNE</sequence>
<organism evidence="3 4">
    <name type="scientific">Ancrocorticia populi</name>
    <dbReference type="NCBI Taxonomy" id="2175228"/>
    <lineage>
        <taxon>Bacteria</taxon>
        <taxon>Bacillati</taxon>
        <taxon>Actinomycetota</taxon>
        <taxon>Actinomycetes</taxon>
        <taxon>Actinomycetales</taxon>
        <taxon>Actinomycetaceae</taxon>
        <taxon>Ancrocorticia</taxon>
    </lineage>
</organism>
<evidence type="ECO:0000256" key="1">
    <source>
        <dbReference type="SAM" id="Coils"/>
    </source>
</evidence>
<comment type="caution">
    <text evidence="3">The sequence shown here is derived from an EMBL/GenBank/DDBJ whole genome shotgun (WGS) entry which is preliminary data.</text>
</comment>
<evidence type="ECO:0000256" key="2">
    <source>
        <dbReference type="SAM" id="MobiDB-lite"/>
    </source>
</evidence>
<feature type="region of interest" description="Disordered" evidence="2">
    <location>
        <begin position="10"/>
        <end position="29"/>
    </location>
</feature>
<feature type="coiled-coil region" evidence="1">
    <location>
        <begin position="32"/>
        <end position="59"/>
    </location>
</feature>
<dbReference type="OrthoDB" id="3268477at2"/>
<accession>A0A2V1K317</accession>
<name>A0A2V1K317_9ACTO</name>
<evidence type="ECO:0000313" key="4">
    <source>
        <dbReference type="Proteomes" id="UP000245283"/>
    </source>
</evidence>
<dbReference type="EMBL" id="QETB01000006">
    <property type="protein sequence ID" value="PWF24618.1"/>
    <property type="molecule type" value="Genomic_DNA"/>
</dbReference>